<accession>A0A847SBU1</accession>
<comment type="caution">
    <text evidence="1">The sequence shown here is derived from an EMBL/GenBank/DDBJ whole genome shotgun (WGS) entry which is preliminary data.</text>
</comment>
<dbReference type="EMBL" id="JABAIM010000001">
    <property type="protein sequence ID" value="NLR74578.1"/>
    <property type="molecule type" value="Genomic_DNA"/>
</dbReference>
<reference evidence="1 2" key="1">
    <citation type="submission" date="2020-04" db="EMBL/GenBank/DDBJ databases">
        <title>Draft genome of Leeia sp. IMCC25680.</title>
        <authorList>
            <person name="Song J."/>
            <person name="Cho J.-C."/>
        </authorList>
    </citation>
    <scope>NUCLEOTIDE SEQUENCE [LARGE SCALE GENOMIC DNA]</scope>
    <source>
        <strain evidence="1 2">IMCC25680</strain>
    </source>
</reference>
<protein>
    <submittedName>
        <fullName evidence="1">Uncharacterized protein</fullName>
    </submittedName>
</protein>
<keyword evidence="2" id="KW-1185">Reference proteome</keyword>
<sequence length="267" mass="29882">MSYEISQLLLKCDANDFSVLISQINSYVNFSSDSELNELLAAYKKNATEDSKSTLAKAVEREIRYLGSSDIAYAFRKMKGDNDPAGVSIHEIIDDVSKKLKVKQKLLGTPEAKVERLVKWTVEKTFFALNAEKQWELFEKTGVGKRQQGEFFEKIKKNKAHFLPLLLSLLGHEITAKIVQGLAITAMAAFMGRKAAEELFKNLATRFPWWAESLGPIVWGLSLGWLAIDLQGAANRKTIPVLLYLGIVGLRDGPEDGEAFWNEPAQI</sequence>
<dbReference type="Proteomes" id="UP000587991">
    <property type="component" value="Unassembled WGS sequence"/>
</dbReference>
<evidence type="ECO:0000313" key="2">
    <source>
        <dbReference type="Proteomes" id="UP000587991"/>
    </source>
</evidence>
<gene>
    <name evidence="1" type="ORF">HF682_05345</name>
</gene>
<dbReference type="RefSeq" id="WP_168876187.1">
    <property type="nucleotide sequence ID" value="NZ_JABAIM010000001.1"/>
</dbReference>
<evidence type="ECO:0000313" key="1">
    <source>
        <dbReference type="EMBL" id="NLR74578.1"/>
    </source>
</evidence>
<organism evidence="1 2">
    <name type="scientific">Leeia aquatica</name>
    <dbReference type="NCBI Taxonomy" id="2725557"/>
    <lineage>
        <taxon>Bacteria</taxon>
        <taxon>Pseudomonadati</taxon>
        <taxon>Pseudomonadota</taxon>
        <taxon>Betaproteobacteria</taxon>
        <taxon>Neisseriales</taxon>
        <taxon>Leeiaceae</taxon>
        <taxon>Leeia</taxon>
    </lineage>
</organism>
<name>A0A847SBU1_9NEIS</name>
<dbReference type="AlphaFoldDB" id="A0A847SBU1"/>
<proteinExistence type="predicted"/>